<feature type="region of interest" description="Disordered" evidence="1">
    <location>
        <begin position="106"/>
        <end position="141"/>
    </location>
</feature>
<reference evidence="3" key="1">
    <citation type="submission" date="2023-08" db="EMBL/GenBank/DDBJ databases">
        <authorList>
            <person name="Audoor S."/>
            <person name="Bilcke G."/>
        </authorList>
    </citation>
    <scope>NUCLEOTIDE SEQUENCE</scope>
</reference>
<dbReference type="EMBL" id="CAKOGP040001759">
    <property type="protein sequence ID" value="CAJ1950070.1"/>
    <property type="molecule type" value="Genomic_DNA"/>
</dbReference>
<feature type="region of interest" description="Disordered" evidence="1">
    <location>
        <begin position="154"/>
        <end position="183"/>
    </location>
</feature>
<comment type="caution">
    <text evidence="3">The sequence shown here is derived from an EMBL/GenBank/DDBJ whole genome shotgun (WGS) entry which is preliminary data.</text>
</comment>
<dbReference type="Pfam" id="PF20710">
    <property type="entry name" value="DUF6824"/>
    <property type="match status" value="1"/>
</dbReference>
<protein>
    <recommendedName>
        <fullName evidence="2">DUF6824 domain-containing protein</fullName>
    </recommendedName>
</protein>
<feature type="domain" description="DUF6824" evidence="2">
    <location>
        <begin position="19"/>
        <end position="107"/>
    </location>
</feature>
<organism evidence="3 4">
    <name type="scientific">Cylindrotheca closterium</name>
    <dbReference type="NCBI Taxonomy" id="2856"/>
    <lineage>
        <taxon>Eukaryota</taxon>
        <taxon>Sar</taxon>
        <taxon>Stramenopiles</taxon>
        <taxon>Ochrophyta</taxon>
        <taxon>Bacillariophyta</taxon>
        <taxon>Bacillariophyceae</taxon>
        <taxon>Bacillariophycidae</taxon>
        <taxon>Bacillariales</taxon>
        <taxon>Bacillariaceae</taxon>
        <taxon>Cylindrotheca</taxon>
    </lineage>
</organism>
<sequence>MMDHSSSNLKSFDNPRPYDVLCGRNRNSFNNIGNRRFRITISMNVEKYNAMRSRHERSKFIASLAQTMRYEVGFRFLKRKEGGAKNAQTVELTNYEIRAKIGHALRDLSSNTKEDGSGRTTTPESKVLRPGPYQKQDKKALRMVSSSASLVTLSSASTMSSAQSTLDGSKPTTASMSTPCPAPVTASSAQIRVSSAPSSVATIEEQPVTLNAQKAGAGALDQICSPSPPVHLMLSKLPQAEQETTPLQSNLLLDNNFMTVSPDTDQERGKLPYHPLLDHIGEGYTTQHSLLDACQQSLLNPPPMYLIPSLVDEEDELDDFWTTSDELLQNEHSALAPATSPMSVGSYCCDTSISRPSSSAWLSDTTMENISLVNDD</sequence>
<dbReference type="AlphaFoldDB" id="A0AAD2JHF4"/>
<accession>A0AAD2JHF4</accession>
<name>A0AAD2JHF4_9STRA</name>
<feature type="compositionally biased region" description="Low complexity" evidence="1">
    <location>
        <begin position="154"/>
        <end position="166"/>
    </location>
</feature>
<keyword evidence="4" id="KW-1185">Reference proteome</keyword>
<evidence type="ECO:0000259" key="2">
    <source>
        <dbReference type="Pfam" id="PF20710"/>
    </source>
</evidence>
<evidence type="ECO:0000256" key="1">
    <source>
        <dbReference type="SAM" id="MobiDB-lite"/>
    </source>
</evidence>
<proteinExistence type="predicted"/>
<dbReference type="InterPro" id="IPR049227">
    <property type="entry name" value="DUF6824"/>
</dbReference>
<dbReference type="Proteomes" id="UP001295423">
    <property type="component" value="Unassembled WGS sequence"/>
</dbReference>
<evidence type="ECO:0000313" key="3">
    <source>
        <dbReference type="EMBL" id="CAJ1950070.1"/>
    </source>
</evidence>
<evidence type="ECO:0000313" key="4">
    <source>
        <dbReference type="Proteomes" id="UP001295423"/>
    </source>
</evidence>
<gene>
    <name evidence="3" type="ORF">CYCCA115_LOCUS12407</name>
</gene>